<keyword evidence="1" id="KW-0678">Repressor</keyword>
<reference evidence="7 8" key="1">
    <citation type="journal article" date="2017" name="Antonie Van Leeuwenhoek">
        <title>Phylogenomic resolution of the bacterial genus Pantoea and its relationship with Erwinia and Tatumella.</title>
        <authorList>
            <person name="Palmer M."/>
            <person name="Steenkamp E.T."/>
            <person name="Coetzee M.P."/>
            <person name="Chan W.Y."/>
            <person name="van Zyl E."/>
            <person name="De Maayer P."/>
            <person name="Coutinho T.A."/>
            <person name="Blom J."/>
            <person name="Smits T.H."/>
            <person name="Duffy B."/>
            <person name="Venter S.N."/>
        </authorList>
    </citation>
    <scope>NUCLEOTIDE SEQUENCE [LARGE SCALE GENOMIC DNA]</scope>
    <source>
        <strain evidence="7 8">LMG 26275</strain>
    </source>
</reference>
<dbReference type="InterPro" id="IPR009057">
    <property type="entry name" value="Homeodomain-like_sf"/>
</dbReference>
<comment type="caution">
    <text evidence="7">The sequence shown here is derived from an EMBL/GenBank/DDBJ whole genome shotgun (WGS) entry which is preliminary data.</text>
</comment>
<dbReference type="AlphaFoldDB" id="A0A1X1D4X6"/>
<dbReference type="Pfam" id="PF13977">
    <property type="entry name" value="TetR_C_6"/>
    <property type="match status" value="1"/>
</dbReference>
<evidence type="ECO:0000256" key="2">
    <source>
        <dbReference type="ARBA" id="ARBA00023015"/>
    </source>
</evidence>
<dbReference type="PROSITE" id="PS50977">
    <property type="entry name" value="HTH_TETR_2"/>
    <property type="match status" value="1"/>
</dbReference>
<dbReference type="InterPro" id="IPR036271">
    <property type="entry name" value="Tet_transcr_reg_TetR-rel_C_sf"/>
</dbReference>
<dbReference type="SUPFAM" id="SSF48498">
    <property type="entry name" value="Tetracyclin repressor-like, C-terminal domain"/>
    <property type="match status" value="1"/>
</dbReference>
<dbReference type="InterPro" id="IPR050109">
    <property type="entry name" value="HTH-type_TetR-like_transc_reg"/>
</dbReference>
<proteinExistence type="predicted"/>
<sequence>MKETTAELREKILDTAVALFIEKGLENVKTRELTTQLGLSRSHIYHYFPDWATLCLEACNRFAQRDLLIFTQDIEQLPFTERLEAFISSYLPQEPDAVWQLYSSVWRKATTEAAYAQLATQLTQQWQALMAGIIEDGICAGAFREANAQQVARQLSAMLNGYADLLIVVQETKAREQAIDDLRTFIKLAL</sequence>
<evidence type="ECO:0000256" key="4">
    <source>
        <dbReference type="ARBA" id="ARBA00023163"/>
    </source>
</evidence>
<evidence type="ECO:0000256" key="3">
    <source>
        <dbReference type="ARBA" id="ARBA00023125"/>
    </source>
</evidence>
<dbReference type="Proteomes" id="UP000193558">
    <property type="component" value="Unassembled WGS sequence"/>
</dbReference>
<keyword evidence="3 5" id="KW-0238">DNA-binding</keyword>
<evidence type="ECO:0000256" key="1">
    <source>
        <dbReference type="ARBA" id="ARBA00022491"/>
    </source>
</evidence>
<gene>
    <name evidence="7" type="ORF">HA51_01320</name>
</gene>
<evidence type="ECO:0000313" key="8">
    <source>
        <dbReference type="Proteomes" id="UP000193558"/>
    </source>
</evidence>
<dbReference type="OrthoDB" id="6992431at2"/>
<organism evidence="7 8">
    <name type="scientific">Pantoea rwandensis</name>
    <dbReference type="NCBI Taxonomy" id="1076550"/>
    <lineage>
        <taxon>Bacteria</taxon>
        <taxon>Pseudomonadati</taxon>
        <taxon>Pseudomonadota</taxon>
        <taxon>Gammaproteobacteria</taxon>
        <taxon>Enterobacterales</taxon>
        <taxon>Erwiniaceae</taxon>
        <taxon>Pantoea</taxon>
    </lineage>
</organism>
<dbReference type="InterPro" id="IPR001647">
    <property type="entry name" value="HTH_TetR"/>
</dbReference>
<dbReference type="EMBL" id="MLFR01000001">
    <property type="protein sequence ID" value="ORM71742.1"/>
    <property type="molecule type" value="Genomic_DNA"/>
</dbReference>
<dbReference type="GO" id="GO:0003700">
    <property type="term" value="F:DNA-binding transcription factor activity"/>
    <property type="evidence" value="ECO:0007669"/>
    <property type="project" value="TreeGrafter"/>
</dbReference>
<evidence type="ECO:0000256" key="5">
    <source>
        <dbReference type="PROSITE-ProRule" id="PRU00335"/>
    </source>
</evidence>
<dbReference type="PRINTS" id="PR00455">
    <property type="entry name" value="HTHTETR"/>
</dbReference>
<evidence type="ECO:0000259" key="6">
    <source>
        <dbReference type="PROSITE" id="PS50977"/>
    </source>
</evidence>
<keyword evidence="2" id="KW-0805">Transcription regulation</keyword>
<keyword evidence="4" id="KW-0804">Transcription</keyword>
<dbReference type="PANTHER" id="PTHR30055">
    <property type="entry name" value="HTH-TYPE TRANSCRIPTIONAL REGULATOR RUTR"/>
    <property type="match status" value="1"/>
</dbReference>
<dbReference type="Gene3D" id="1.10.357.10">
    <property type="entry name" value="Tetracycline Repressor, domain 2"/>
    <property type="match status" value="1"/>
</dbReference>
<feature type="DNA-binding region" description="H-T-H motif" evidence="5">
    <location>
        <begin position="29"/>
        <end position="48"/>
    </location>
</feature>
<feature type="domain" description="HTH tetR-type" evidence="6">
    <location>
        <begin position="6"/>
        <end position="66"/>
    </location>
</feature>
<accession>A0A1X1D4X6</accession>
<dbReference type="GO" id="GO:0000976">
    <property type="term" value="F:transcription cis-regulatory region binding"/>
    <property type="evidence" value="ECO:0007669"/>
    <property type="project" value="TreeGrafter"/>
</dbReference>
<dbReference type="Pfam" id="PF00440">
    <property type="entry name" value="TetR_N"/>
    <property type="match status" value="1"/>
</dbReference>
<evidence type="ECO:0000313" key="7">
    <source>
        <dbReference type="EMBL" id="ORM71742.1"/>
    </source>
</evidence>
<dbReference type="InterPro" id="IPR039538">
    <property type="entry name" value="BetI_C"/>
</dbReference>
<name>A0A1X1D4X6_9GAMM</name>
<dbReference type="SUPFAM" id="SSF46689">
    <property type="entry name" value="Homeodomain-like"/>
    <property type="match status" value="1"/>
</dbReference>
<dbReference type="PANTHER" id="PTHR30055:SF200">
    <property type="entry name" value="HTH-TYPE TRANSCRIPTIONAL REPRESSOR BDCR"/>
    <property type="match status" value="1"/>
</dbReference>
<protein>
    <submittedName>
        <fullName evidence="7">TetR family transcriptional regulator</fullName>
    </submittedName>
</protein>